<accession>A0ACC2CYA4</accession>
<gene>
    <name evidence="1" type="ORF">O6H91_08G064600</name>
</gene>
<reference evidence="2" key="1">
    <citation type="journal article" date="2024" name="Proc. Natl. Acad. Sci. U.S.A.">
        <title>Extraordinary preservation of gene collinearity over three hundred million years revealed in homosporous lycophytes.</title>
        <authorList>
            <person name="Li C."/>
            <person name="Wickell D."/>
            <person name="Kuo L.Y."/>
            <person name="Chen X."/>
            <person name="Nie B."/>
            <person name="Liao X."/>
            <person name="Peng D."/>
            <person name="Ji J."/>
            <person name="Jenkins J."/>
            <person name="Williams M."/>
            <person name="Shu S."/>
            <person name="Plott C."/>
            <person name="Barry K."/>
            <person name="Rajasekar S."/>
            <person name="Grimwood J."/>
            <person name="Han X."/>
            <person name="Sun S."/>
            <person name="Hou Z."/>
            <person name="He W."/>
            <person name="Dai G."/>
            <person name="Sun C."/>
            <person name="Schmutz J."/>
            <person name="Leebens-Mack J.H."/>
            <person name="Li F.W."/>
            <person name="Wang L."/>
        </authorList>
    </citation>
    <scope>NUCLEOTIDE SEQUENCE [LARGE SCALE GENOMIC DNA]</scope>
    <source>
        <strain evidence="2">cv. PW_Plant_1</strain>
    </source>
</reference>
<name>A0ACC2CYA4_DIPCM</name>
<keyword evidence="2" id="KW-1185">Reference proteome</keyword>
<protein>
    <submittedName>
        <fullName evidence="1">Uncharacterized protein</fullName>
    </submittedName>
</protein>
<comment type="caution">
    <text evidence="1">The sequence shown here is derived from an EMBL/GenBank/DDBJ whole genome shotgun (WGS) entry which is preliminary data.</text>
</comment>
<evidence type="ECO:0000313" key="1">
    <source>
        <dbReference type="EMBL" id="KAJ7547001.1"/>
    </source>
</evidence>
<evidence type="ECO:0000313" key="2">
    <source>
        <dbReference type="Proteomes" id="UP001162992"/>
    </source>
</evidence>
<proteinExistence type="predicted"/>
<sequence>MAVEAMEQPERQIYGSASYSGSALANQRWGICNQPTNRNLSSCFVRIFQLYSGRGFTSGSLCPTVYVQRFGSDGATSILCSSNSTILLIAGAHDMVDLLFTVIVCSGAAAWALFSSFTLPSLCDEQQTVFQNRLTLIRQEKTRNL</sequence>
<dbReference type="EMBL" id="CM055099">
    <property type="protein sequence ID" value="KAJ7547001.1"/>
    <property type="molecule type" value="Genomic_DNA"/>
</dbReference>
<organism evidence="1 2">
    <name type="scientific">Diphasiastrum complanatum</name>
    <name type="common">Issler's clubmoss</name>
    <name type="synonym">Lycopodium complanatum</name>
    <dbReference type="NCBI Taxonomy" id="34168"/>
    <lineage>
        <taxon>Eukaryota</taxon>
        <taxon>Viridiplantae</taxon>
        <taxon>Streptophyta</taxon>
        <taxon>Embryophyta</taxon>
        <taxon>Tracheophyta</taxon>
        <taxon>Lycopodiopsida</taxon>
        <taxon>Lycopodiales</taxon>
        <taxon>Lycopodiaceae</taxon>
        <taxon>Lycopodioideae</taxon>
        <taxon>Diphasiastrum</taxon>
    </lineage>
</organism>
<dbReference type="Proteomes" id="UP001162992">
    <property type="component" value="Chromosome 8"/>
</dbReference>